<feature type="domain" description="RanBP2-type" evidence="13">
    <location>
        <begin position="2"/>
        <end position="31"/>
    </location>
</feature>
<keyword evidence="8 12" id="KW-0472">Membrane</keyword>
<keyword evidence="5 9" id="KW-0863">Zinc-finger</keyword>
<evidence type="ECO:0000256" key="5">
    <source>
        <dbReference type="ARBA" id="ARBA00022771"/>
    </source>
</evidence>
<feature type="transmembrane region" description="Helical" evidence="12">
    <location>
        <begin position="769"/>
        <end position="789"/>
    </location>
</feature>
<dbReference type="GO" id="GO:0008270">
    <property type="term" value="F:zinc ion binding"/>
    <property type="evidence" value="ECO:0007669"/>
    <property type="project" value="UniProtKB-KW"/>
</dbReference>
<feature type="transmembrane region" description="Helical" evidence="12">
    <location>
        <begin position="955"/>
        <end position="974"/>
    </location>
</feature>
<keyword evidence="6" id="KW-0862">Zinc</keyword>
<gene>
    <name evidence="14" type="ORF">OAUR00152_LOCUS38564</name>
</gene>
<protein>
    <recommendedName>
        <fullName evidence="13">RanBP2-type domain-containing protein</fullName>
    </recommendedName>
</protein>
<dbReference type="PANTHER" id="PTHR10582:SF2">
    <property type="entry name" value="INACTIVE"/>
    <property type="match status" value="1"/>
</dbReference>
<sequence>MADEGWTCQACTMVNPNIVNDCLTCGTPGGGGGVSGGSGGGGRSDDVDRTATSRQTKPPPQHQGVDRLTDSAAQLQQRELQAQSQRADESSHPSGVRVRSDVDSAEAPFSDETSVDDSDSGSGTLSALDLGDGSDVDHLQGTSEGIPADGRQQSVRWSDVLTSERSRRGFAMERANAEVNLIQSLPFQKLLSERWVDPDIPPPSMSLFSDSPRPFRRIVIAKVIANRNWNQERQLDSDDGSVPDVTIDAHPRITQAGDRTVPQLETVSTTTALHRACTNSDITLERLRLTLEADPDAASVPDGRGKLPIHVVAENEALLQYPRRRDDVGTFIRDLLDVYPEGIIKADGEGNIPLAPIVRRWVENTYCIADKARIQSEPALISAMLSPSYAFSRLAFGRDNRESGGIGNDVINGGSDSVDSDILNSTRLIETDKYDDLFPEVFAPPIVEWALVMLSLALDNFGGPLGRERGTRVEQLSNREHLAEHIASIPLFLKTLLLIDDDETRARILELSIVRRVMLRSTSVNDWLVQLLKRPGTPSRRIVDYFTLVSELDVSDFIGRNRSPKGADFEAFSKEKRNIFEAVRIYHEILPSLLILPEKQLENVSRSKLVWQVLDDTISRPFVISIVVIDFVLHVTLLVAFRLNLQTHGYATEIPQEAHKPPSSVYLITVLACHQLIRAVSESSLLLSISRSVFRSFLFDHWTWIDAASIALVLVSTYQLQADTQTKPNSIQLAVSMALLWLKLLGLLKSMNMHLATYILSVIEIVKDIRWYIVLMACMLFMFADMIYILTSYSSGGSLCNNEEESGAREDFCSEDILPSYFRIYGVLVGDFEIDDYRGVKSIAALFALFTFTGVILLLNVLIAIVSDSYEKSRIRSAFLFGRARVSFAAEHIALESFLIGNEDREVSGSSSLGFLKRVWRWAVFLTLLATALVADVFIYWYIVYQLSRENATRRVLLVILMFATTLILNWAIFDVFRFVIRNRIGSKSCPCNRLCCQGTTSSAQSMCKKAKSCLSYPLKACAPFLPQKLFGVTHLWLAESEKDDGTDVWEGRMSYLEKQTSSIVRESEHRIQEKVKESEKRIRQYERIVKTELQKDISGVMEVVSKRDFS</sequence>
<keyword evidence="3" id="KW-0479">Metal-binding</keyword>
<evidence type="ECO:0000256" key="3">
    <source>
        <dbReference type="ARBA" id="ARBA00022723"/>
    </source>
</evidence>
<feature type="compositionally biased region" description="Low complexity" evidence="11">
    <location>
        <begin position="120"/>
        <end position="133"/>
    </location>
</feature>
<dbReference type="InterPro" id="IPR024862">
    <property type="entry name" value="TRPV"/>
</dbReference>
<evidence type="ECO:0000259" key="13">
    <source>
        <dbReference type="PROSITE" id="PS50199"/>
    </source>
</evidence>
<feature type="transmembrane region" description="Helical" evidence="12">
    <location>
        <begin position="622"/>
        <end position="641"/>
    </location>
</feature>
<dbReference type="GO" id="GO:0005886">
    <property type="term" value="C:plasma membrane"/>
    <property type="evidence" value="ECO:0007669"/>
    <property type="project" value="TreeGrafter"/>
</dbReference>
<keyword evidence="7 12" id="KW-1133">Transmembrane helix</keyword>
<feature type="compositionally biased region" description="Gly residues" evidence="11">
    <location>
        <begin position="28"/>
        <end position="42"/>
    </location>
</feature>
<dbReference type="Pfam" id="PF00520">
    <property type="entry name" value="Ion_trans"/>
    <property type="match status" value="1"/>
</dbReference>
<dbReference type="InterPro" id="IPR005821">
    <property type="entry name" value="Ion_trans_dom"/>
</dbReference>
<feature type="transmembrane region" description="Helical" evidence="12">
    <location>
        <begin position="730"/>
        <end position="748"/>
    </location>
</feature>
<name>A0A7S4K4E9_9STRA</name>
<evidence type="ECO:0000256" key="2">
    <source>
        <dbReference type="ARBA" id="ARBA00022692"/>
    </source>
</evidence>
<evidence type="ECO:0000313" key="14">
    <source>
        <dbReference type="EMBL" id="CAE2282712.1"/>
    </source>
</evidence>
<dbReference type="GO" id="GO:0005216">
    <property type="term" value="F:monoatomic ion channel activity"/>
    <property type="evidence" value="ECO:0007669"/>
    <property type="project" value="InterPro"/>
</dbReference>
<proteinExistence type="predicted"/>
<feature type="transmembrane region" description="Helical" evidence="12">
    <location>
        <begin position="922"/>
        <end position="943"/>
    </location>
</feature>
<feature type="transmembrane region" description="Helical" evidence="12">
    <location>
        <begin position="697"/>
        <end position="718"/>
    </location>
</feature>
<keyword evidence="2 12" id="KW-0812">Transmembrane</keyword>
<dbReference type="PROSITE" id="PS01358">
    <property type="entry name" value="ZF_RANBP2_1"/>
    <property type="match status" value="1"/>
</dbReference>
<comment type="subcellular location">
    <subcellularLocation>
        <location evidence="1">Membrane</location>
        <topology evidence="1">Multi-pass membrane protein</topology>
    </subcellularLocation>
</comment>
<evidence type="ECO:0000256" key="11">
    <source>
        <dbReference type="SAM" id="MobiDB-lite"/>
    </source>
</evidence>
<keyword evidence="4" id="KW-0677">Repeat</keyword>
<accession>A0A7S4K4E9</accession>
<reference evidence="14" key="1">
    <citation type="submission" date="2021-01" db="EMBL/GenBank/DDBJ databases">
        <authorList>
            <person name="Corre E."/>
            <person name="Pelletier E."/>
            <person name="Niang G."/>
            <person name="Scheremetjew M."/>
            <person name="Finn R."/>
            <person name="Kale V."/>
            <person name="Holt S."/>
            <person name="Cochrane G."/>
            <person name="Meng A."/>
            <person name="Brown T."/>
            <person name="Cohen L."/>
        </authorList>
    </citation>
    <scope>NUCLEOTIDE SEQUENCE</scope>
    <source>
        <strain evidence="14">Isolate 1302-5</strain>
    </source>
</reference>
<evidence type="ECO:0000256" key="1">
    <source>
        <dbReference type="ARBA" id="ARBA00004141"/>
    </source>
</evidence>
<evidence type="ECO:0000256" key="8">
    <source>
        <dbReference type="ARBA" id="ARBA00023136"/>
    </source>
</evidence>
<dbReference type="InterPro" id="IPR001876">
    <property type="entry name" value="Znf_RanBP2"/>
</dbReference>
<feature type="transmembrane region" description="Helical" evidence="12">
    <location>
        <begin position="843"/>
        <end position="866"/>
    </location>
</feature>
<evidence type="ECO:0000256" key="9">
    <source>
        <dbReference type="PROSITE-ProRule" id="PRU00322"/>
    </source>
</evidence>
<keyword evidence="10" id="KW-0175">Coiled coil</keyword>
<dbReference type="PROSITE" id="PS50199">
    <property type="entry name" value="ZF_RANBP2_2"/>
    <property type="match status" value="1"/>
</dbReference>
<dbReference type="PANTHER" id="PTHR10582">
    <property type="entry name" value="TRANSIENT RECEPTOR POTENTIAL ION CHANNEL PROTEIN"/>
    <property type="match status" value="1"/>
</dbReference>
<feature type="region of interest" description="Disordered" evidence="11">
    <location>
        <begin position="28"/>
        <end position="155"/>
    </location>
</feature>
<evidence type="ECO:0000256" key="12">
    <source>
        <dbReference type="SAM" id="Phobius"/>
    </source>
</evidence>
<dbReference type="GO" id="GO:0098703">
    <property type="term" value="P:calcium ion import across plasma membrane"/>
    <property type="evidence" value="ECO:0007669"/>
    <property type="project" value="TreeGrafter"/>
</dbReference>
<evidence type="ECO:0000256" key="6">
    <source>
        <dbReference type="ARBA" id="ARBA00022833"/>
    </source>
</evidence>
<evidence type="ECO:0000256" key="7">
    <source>
        <dbReference type="ARBA" id="ARBA00022989"/>
    </source>
</evidence>
<feature type="coiled-coil region" evidence="10">
    <location>
        <begin position="1069"/>
        <end position="1096"/>
    </location>
</feature>
<dbReference type="AlphaFoldDB" id="A0A7S4K4E9"/>
<organism evidence="14">
    <name type="scientific">Odontella aurita</name>
    <dbReference type="NCBI Taxonomy" id="265563"/>
    <lineage>
        <taxon>Eukaryota</taxon>
        <taxon>Sar</taxon>
        <taxon>Stramenopiles</taxon>
        <taxon>Ochrophyta</taxon>
        <taxon>Bacillariophyta</taxon>
        <taxon>Mediophyceae</taxon>
        <taxon>Biddulphiophycidae</taxon>
        <taxon>Eupodiscales</taxon>
        <taxon>Odontellaceae</taxon>
        <taxon>Odontella</taxon>
    </lineage>
</organism>
<feature type="compositionally biased region" description="Low complexity" evidence="11">
    <location>
        <begin position="71"/>
        <end position="85"/>
    </location>
</feature>
<dbReference type="EMBL" id="HBKQ01056288">
    <property type="protein sequence ID" value="CAE2282712.1"/>
    <property type="molecule type" value="Transcribed_RNA"/>
</dbReference>
<evidence type="ECO:0000256" key="4">
    <source>
        <dbReference type="ARBA" id="ARBA00022737"/>
    </source>
</evidence>
<evidence type="ECO:0000256" key="10">
    <source>
        <dbReference type="SAM" id="Coils"/>
    </source>
</evidence>